<comment type="caution">
    <text evidence="1">The sequence shown here is derived from an EMBL/GenBank/DDBJ whole genome shotgun (WGS) entry which is preliminary data.</text>
</comment>
<evidence type="ECO:0000313" key="1">
    <source>
        <dbReference type="EMBL" id="GHG96901.1"/>
    </source>
</evidence>
<name>A0A8J3HA86_9RHOB</name>
<keyword evidence="2" id="KW-1185">Reference proteome</keyword>
<reference evidence="1" key="1">
    <citation type="journal article" date="2014" name="Int. J. Syst. Evol. Microbiol.">
        <title>Complete genome sequence of Corynebacterium casei LMG S-19264T (=DSM 44701T), isolated from a smear-ripened cheese.</title>
        <authorList>
            <consortium name="US DOE Joint Genome Institute (JGI-PGF)"/>
            <person name="Walter F."/>
            <person name="Albersmeier A."/>
            <person name="Kalinowski J."/>
            <person name="Ruckert C."/>
        </authorList>
    </citation>
    <scope>NUCLEOTIDE SEQUENCE</scope>
    <source>
        <strain evidence="1">CGMCC 1.7081</strain>
    </source>
</reference>
<dbReference type="InterPro" id="IPR011049">
    <property type="entry name" value="Serralysin-like_metalloprot_C"/>
</dbReference>
<dbReference type="Gene3D" id="2.160.20.160">
    <property type="match status" value="1"/>
</dbReference>
<reference evidence="1" key="2">
    <citation type="submission" date="2020-09" db="EMBL/GenBank/DDBJ databases">
        <authorList>
            <person name="Sun Q."/>
            <person name="Zhou Y."/>
        </authorList>
    </citation>
    <scope>NUCLEOTIDE SEQUENCE</scope>
    <source>
        <strain evidence="1">CGMCC 1.7081</strain>
    </source>
</reference>
<sequence>MIFAITALIGFGLLSTVPLDDDDNDARDGDDVIDLFDANGSDAPTAWMGQDLNNLDLVDGGSGDDVITLETEDGEVHGGEDDDTLTVYSFAPQVYGGDGDDPITVTSSDSNGLLVEGGEGDDIIDASAVEDGRLNRGAGNDLIIVEGGGGPNGIGYVAVPSGGDRDDIIRFDAMTAVNDLGIEMQLAYGGAGADIFEVSVDKGAAEIGTEIGSGHDHPNATLLDDGSLRIETLTIPDFEPGIDKLVLDATPQNDGYALSGLSLSEVEKDDGETGTDVTLTYESDDQITRHVVISLHATGVTLKDIELLDPEGAELLPLT</sequence>
<gene>
    <name evidence="1" type="ORF">GCM10010961_31500</name>
</gene>
<dbReference type="EMBL" id="BNAP01000017">
    <property type="protein sequence ID" value="GHG96901.1"/>
    <property type="molecule type" value="Genomic_DNA"/>
</dbReference>
<dbReference type="SUPFAM" id="SSF51120">
    <property type="entry name" value="beta-Roll"/>
    <property type="match status" value="1"/>
</dbReference>
<dbReference type="Proteomes" id="UP000611500">
    <property type="component" value="Unassembled WGS sequence"/>
</dbReference>
<dbReference type="PRINTS" id="PR00313">
    <property type="entry name" value="CABNDNGRPT"/>
</dbReference>
<accession>A0A8J3HA86</accession>
<evidence type="ECO:0000313" key="2">
    <source>
        <dbReference type="Proteomes" id="UP000611500"/>
    </source>
</evidence>
<dbReference type="AlphaFoldDB" id="A0A8J3HA86"/>
<evidence type="ECO:0008006" key="3">
    <source>
        <dbReference type="Google" id="ProtNLM"/>
    </source>
</evidence>
<proteinExistence type="predicted"/>
<protein>
    <recommendedName>
        <fullName evidence="3">Hemolysin-type calcium-binding repeat-containing protein</fullName>
    </recommendedName>
</protein>
<organism evidence="1 2">
    <name type="scientific">Pseudodonghicola xiamenensis</name>
    <dbReference type="NCBI Taxonomy" id="337702"/>
    <lineage>
        <taxon>Bacteria</taxon>
        <taxon>Pseudomonadati</taxon>
        <taxon>Pseudomonadota</taxon>
        <taxon>Alphaproteobacteria</taxon>
        <taxon>Rhodobacterales</taxon>
        <taxon>Paracoccaceae</taxon>
        <taxon>Pseudodonghicola</taxon>
    </lineage>
</organism>
<dbReference type="RefSeq" id="WP_028094080.1">
    <property type="nucleotide sequence ID" value="NZ_BNAP01000017.1"/>
</dbReference>